<reference evidence="3" key="2">
    <citation type="submission" date="2012-01" db="EMBL/GenBank/DDBJ databases">
        <title>Noncontiguous Finished sequence of chromosome of Saccharomonospora glauca K62.</title>
        <authorList>
            <consortium name="US DOE Joint Genome Institute"/>
            <person name="Lucas S."/>
            <person name="Han J."/>
            <person name="Lapidus A."/>
            <person name="Cheng J.-F."/>
            <person name="Goodwin L."/>
            <person name="Pitluck S."/>
            <person name="Peters L."/>
            <person name="Mikhailova N."/>
            <person name="Held B."/>
            <person name="Detter J.C."/>
            <person name="Han C."/>
            <person name="Tapia R."/>
            <person name="Land M."/>
            <person name="Hauser L."/>
            <person name="Kyrpides N."/>
            <person name="Ivanova N."/>
            <person name="Pagani I."/>
            <person name="Brambilla E.-M."/>
            <person name="Klenk H.-P."/>
            <person name="Woyke T."/>
        </authorList>
    </citation>
    <scope>NUCLEOTIDE SEQUENCE [LARGE SCALE GENOMIC DNA]</scope>
    <source>
        <strain evidence="3">K62</strain>
    </source>
</reference>
<dbReference type="InterPro" id="IPR029063">
    <property type="entry name" value="SAM-dependent_MTases_sf"/>
</dbReference>
<proteinExistence type="predicted"/>
<dbReference type="GO" id="GO:0003676">
    <property type="term" value="F:nucleic acid binding"/>
    <property type="evidence" value="ECO:0007669"/>
    <property type="project" value="InterPro"/>
</dbReference>
<keyword evidence="3" id="KW-1185">Reference proteome</keyword>
<dbReference type="HOGENOM" id="CLU_524440_0_0_11"/>
<dbReference type="Proteomes" id="UP000005087">
    <property type="component" value="Chromosome"/>
</dbReference>
<organism evidence="2 3">
    <name type="scientific">Saccharomonospora glauca K62</name>
    <dbReference type="NCBI Taxonomy" id="928724"/>
    <lineage>
        <taxon>Bacteria</taxon>
        <taxon>Bacillati</taxon>
        <taxon>Actinomycetota</taxon>
        <taxon>Actinomycetes</taxon>
        <taxon>Pseudonocardiales</taxon>
        <taxon>Pseudonocardiaceae</taxon>
        <taxon>Saccharomonospora</taxon>
    </lineage>
</organism>
<dbReference type="InterPro" id="IPR002052">
    <property type="entry name" value="DNA_methylase_N6_adenine_CS"/>
</dbReference>
<evidence type="ECO:0000313" key="2">
    <source>
        <dbReference type="EMBL" id="EIF00296.1"/>
    </source>
</evidence>
<keyword evidence="2" id="KW-0808">Transferase</keyword>
<dbReference type="InterPro" id="IPR002723">
    <property type="entry name" value="BpsA_C"/>
</dbReference>
<dbReference type="AlphaFoldDB" id="I1D5S1"/>
<dbReference type="STRING" id="928724.SacglDRAFT_03435"/>
<protein>
    <submittedName>
        <fullName evidence="2">Putative methyltransferase</fullName>
    </submittedName>
</protein>
<dbReference type="EMBL" id="CM001484">
    <property type="protein sequence ID" value="EIF00296.1"/>
    <property type="molecule type" value="Genomic_DNA"/>
</dbReference>
<dbReference type="Gene3D" id="3.40.50.150">
    <property type="entry name" value="Vaccinia Virus protein VP39"/>
    <property type="match status" value="1"/>
</dbReference>
<dbReference type="PROSITE" id="PS00092">
    <property type="entry name" value="N6_MTASE"/>
    <property type="match status" value="1"/>
</dbReference>
<evidence type="ECO:0000259" key="1">
    <source>
        <dbReference type="Pfam" id="PF01861"/>
    </source>
</evidence>
<dbReference type="GO" id="GO:0008168">
    <property type="term" value="F:methyltransferase activity"/>
    <property type="evidence" value="ECO:0007669"/>
    <property type="project" value="UniProtKB-KW"/>
</dbReference>
<gene>
    <name evidence="2" type="ORF">SacglDRAFT_03435</name>
</gene>
<accession>I1D5S1</accession>
<dbReference type="Pfam" id="PF01861">
    <property type="entry name" value="BpsA_C"/>
    <property type="match status" value="1"/>
</dbReference>
<dbReference type="SUPFAM" id="SSF53335">
    <property type="entry name" value="S-adenosyl-L-methionine-dependent methyltransferases"/>
    <property type="match status" value="1"/>
</dbReference>
<dbReference type="GO" id="GO:0032259">
    <property type="term" value="P:methylation"/>
    <property type="evidence" value="ECO:0007669"/>
    <property type="project" value="UniProtKB-KW"/>
</dbReference>
<name>I1D5S1_9PSEU</name>
<evidence type="ECO:0000313" key="3">
    <source>
        <dbReference type="Proteomes" id="UP000005087"/>
    </source>
</evidence>
<feature type="domain" description="N(4)-bis(aminopropyl)spermidine synthase C-terminal" evidence="1">
    <location>
        <begin position="96"/>
        <end position="279"/>
    </location>
</feature>
<dbReference type="eggNOG" id="COG1568">
    <property type="taxonomic scope" value="Bacteria"/>
</dbReference>
<sequence length="487" mass="53078">MDSPAPGSRLAVVDLGVFARQHRMAVTLLAEGWTRFEDLVRDTGLPRRSVEELLTELGEDVERDRASLRLRPGTERKWLDHVGRPTTPPRDLAEVIEAHLADVPPPLPALDHVQATADTVLRRALWLDEHYDLGQVRIVFVGDHDLTSLAVRELRADADLAVVDVDDRVLEHIDRRGRGTIRTVHADLRFGLPRAVAGTADIVFSDPPYTPEGMALFASRAVECLADPTSGRVVLAYGYSRRHPTLGHQTQKALLNLGLTFEAIVPDFHRYHGAQAIGSTADLYVCHPTPRARKKAKGTQAIYTHGPRSVEAEGTTTASRKTLDALVTLAGEGGRKVTTAGPDWTKPITAEPGTAVALDLSGDPGPWLPRVLLATNAERVAALVPNSHPDLADAASQAALIELVACKYRLRLLRSTPDNKHAVVIAERVEAPEGSPSASSVWARAHARLGNVWPEAPAELADLRLIDLPRHRIVEVLRRLTEDGSTD</sequence>
<reference evidence="2 3" key="1">
    <citation type="submission" date="2011-09" db="EMBL/GenBank/DDBJ databases">
        <authorList>
            <consortium name="US DOE Joint Genome Institute (JGI-PGF)"/>
            <person name="Lucas S."/>
            <person name="Han J."/>
            <person name="Lapidus A."/>
            <person name="Cheng J.-F."/>
            <person name="Goodwin L."/>
            <person name="Pitluck S."/>
            <person name="Peters L."/>
            <person name="Land M.L."/>
            <person name="Hauser L."/>
            <person name="Brambilla E."/>
            <person name="Klenk H.-P."/>
            <person name="Woyke T.J."/>
        </authorList>
    </citation>
    <scope>NUCLEOTIDE SEQUENCE [LARGE SCALE GENOMIC DNA]</scope>
    <source>
        <strain evidence="2 3">K62</strain>
    </source>
</reference>
<keyword evidence="2" id="KW-0489">Methyltransferase</keyword>